<reference evidence="1 2" key="1">
    <citation type="submission" date="2015-08" db="EMBL/GenBank/DDBJ databases">
        <authorList>
            <person name="Babu N.S."/>
            <person name="Beckwith C.J."/>
            <person name="Beseler K.G."/>
            <person name="Brison A."/>
            <person name="Carone J.V."/>
            <person name="Caskin T.P."/>
            <person name="Diamond M."/>
            <person name="Durham M.E."/>
            <person name="Foxe J.M."/>
            <person name="Go M."/>
            <person name="Henderson B.A."/>
            <person name="Jones I.B."/>
            <person name="McGettigan J.A."/>
            <person name="Micheletti S.J."/>
            <person name="Nasrallah M.E."/>
            <person name="Ortiz D."/>
            <person name="Piller C.R."/>
            <person name="Privatt S.R."/>
            <person name="Schneider S.L."/>
            <person name="Sharp S."/>
            <person name="Smith T.C."/>
            <person name="Stanton J.D."/>
            <person name="Ullery H.E."/>
            <person name="Wilson R.J."/>
            <person name="Serrano M.G."/>
            <person name="Buck G."/>
            <person name="Lee V."/>
            <person name="Wang Y."/>
            <person name="Carvalho R."/>
            <person name="Voegtly L."/>
            <person name="Shi R."/>
            <person name="Duckworth R."/>
            <person name="Johnson A."/>
            <person name="Loviza R."/>
            <person name="Walstead R."/>
            <person name="Shah Z."/>
            <person name="Kiflezghi M."/>
            <person name="Wade K."/>
            <person name="Ball S.L."/>
            <person name="Bradley K.W."/>
            <person name="Asai D.J."/>
            <person name="Bowman C.A."/>
            <person name="Russell D.A."/>
            <person name="Pope W.H."/>
            <person name="Jacobs-Sera D."/>
            <person name="Hendrix R.W."/>
            <person name="Hatfull G.F."/>
        </authorList>
    </citation>
    <scope>NUCLEOTIDE SEQUENCE [LARGE SCALE GENOMIC DNA]</scope>
    <source>
        <strain evidence="1 2">PUDD_83A45</strain>
    </source>
</reference>
<proteinExistence type="predicted"/>
<dbReference type="AlphaFoldDB" id="A0A0K1R967"/>
<dbReference type="KEGG" id="crie:AK829_00930"/>
<dbReference type="EMBL" id="CP012342">
    <property type="protein sequence ID" value="AKV57972.1"/>
    <property type="molecule type" value="Genomic_DNA"/>
</dbReference>
<gene>
    <name evidence="1" type="ORF">AK829_00930</name>
</gene>
<accession>A0A0K1R967</accession>
<evidence type="ECO:0000313" key="1">
    <source>
        <dbReference type="EMBL" id="AKV57972.1"/>
    </source>
</evidence>
<name>A0A0K1R967_9CORY</name>
<dbReference type="Proteomes" id="UP000060016">
    <property type="component" value="Chromosome"/>
</dbReference>
<evidence type="ECO:0000313" key="2">
    <source>
        <dbReference type="Proteomes" id="UP000060016"/>
    </source>
</evidence>
<keyword evidence="2" id="KW-1185">Reference proteome</keyword>
<protein>
    <submittedName>
        <fullName evidence="1">Uncharacterized protein</fullName>
    </submittedName>
</protein>
<dbReference type="STRING" id="156976.AK829_00930"/>
<organism evidence="1 2">
    <name type="scientific">Corynebacterium riegelii</name>
    <dbReference type="NCBI Taxonomy" id="156976"/>
    <lineage>
        <taxon>Bacteria</taxon>
        <taxon>Bacillati</taxon>
        <taxon>Actinomycetota</taxon>
        <taxon>Actinomycetes</taxon>
        <taxon>Mycobacteriales</taxon>
        <taxon>Corynebacteriaceae</taxon>
        <taxon>Corynebacterium</taxon>
    </lineage>
</organism>
<sequence>MPENRIARKQDLAELLNAVPTTDTVVDQLRNASNILARAISDLRAPYLTRVEEPQFIVADLNIGTRGFEVLDQFFKHLIEATEGSEEQAKGLIDRHSMVVLAALVHHALTSGDASFWDSFLHKFNLGEDHWLPQLTRDRLRSWLTRARLDPFDYVSFPGRDYVAKIYLHAGISAKDAQTVVELIQKLHRDGMRFEDAHQFAQYVHGDAVRRDLPFTLQNLLKYSGERAINILERFYELAEFSRSAPGWEDAFEPGYTASLPEPAFTTVVDLLVGRELATQEEPIAARAAKQSAVPTVHVDLENGVIEFVIPAVPAMEDVDAHEIKHAFLFDSRRIEISQPRDYTTLGFQEVRVPISEQTRNIYGLRGGSIKKIAQVLDPERPFLFLRQSGQLRRNQKELTGSSAYILMPGSAKLSSNHPEISSIPVDGWHGWRIRHLRLRNEPLKILIGSKQHTIPVNRVRTPQTDFAAVALEHVVGLNHHPVLHTIPSITLPDDGATWSIKCTHRVNGTPSSEDYEVYEYEVEEYGTPIPLLDACDDPWVGVFDYSIFRNGSLNETYTINIAEGLKASLTYQSAEALPYRILIPKPGKNFSSGGTLSPAFVTFDDATHSGLRLPSANKRTTHNGAPKTFRVSNASASDTYFLDVQVNAPAMAFRIPTVDRANVWRSEPLTFNIDDLETTGLFELRFPEPAFEVSAHIIEMKAGTHRVLRSISLSSSYKKHRWQTSVTSLTTGLESGRTYVLAVSWYKETEYDAYVRQNSNRRGKFRPGEVERTNIFAPIARLSRAKLLKEVKVDGAEAVLTAGRTTERGIDLRAWLLFEPEAPAQELKVQGNTAELPETLLGKGPLIFDAKEKAFLSTWASPFPSRQAFVVDDGTVNSFVGPHNADIWLYQPMSKNALLPGELKKVWETRRKFHHVINTHSDSMLDFNEATQLHLRHNPRASLEVLDATSLSQNEQVAMLLATRLIYDSFASPETSGPFHPAPWIAVLQEMNDLCTLHERTATPETLQEIEASQAFLKDTGKVAFNLLYRQGNPSQIFQDTNRELQQLPVIPAERLARLDELLNVVALDHAVLDVAARMIAHAELIRAHAPLDRVSDIATLFKELQGVEYLIGNKASSELYPAITTLNTNGARSNDLWSKVPYVSLVSMLLLRMTAHELIRPIPFLTEHLDTLAELALHAPKLFIFDLVYAEAVTLSLTNKDLSL</sequence>
<dbReference type="PATRIC" id="fig|156976.3.peg.180"/>
<dbReference type="RefSeq" id="WP_052203453.1">
    <property type="nucleotide sequence ID" value="NZ_CP012342.1"/>
</dbReference>